<evidence type="ECO:0000313" key="3">
    <source>
        <dbReference type="Proteomes" id="UP000784294"/>
    </source>
</evidence>
<sequence>QYQSHTAETDQEDISTSLFIEPGDRLSDENLPPPKGLGPDENITAAIFVSEPTSCNQSPKSFIEEITPSGDGKIGVGIDHLQIGSGSSLLPQTRLSVSHKIHSTPHQSMDYQNTEVSSEFTITHSDLTSSTPRWINL</sequence>
<protein>
    <submittedName>
        <fullName evidence="2">Uncharacterized protein</fullName>
    </submittedName>
</protein>
<feature type="region of interest" description="Disordered" evidence="1">
    <location>
        <begin position="1"/>
        <end position="40"/>
    </location>
</feature>
<dbReference type="Proteomes" id="UP000784294">
    <property type="component" value="Unassembled WGS sequence"/>
</dbReference>
<organism evidence="2 3">
    <name type="scientific">Protopolystoma xenopodis</name>
    <dbReference type="NCBI Taxonomy" id="117903"/>
    <lineage>
        <taxon>Eukaryota</taxon>
        <taxon>Metazoa</taxon>
        <taxon>Spiralia</taxon>
        <taxon>Lophotrochozoa</taxon>
        <taxon>Platyhelminthes</taxon>
        <taxon>Monogenea</taxon>
        <taxon>Polyopisthocotylea</taxon>
        <taxon>Polystomatidea</taxon>
        <taxon>Polystomatidae</taxon>
        <taxon>Protopolystoma</taxon>
    </lineage>
</organism>
<dbReference type="EMBL" id="CAAALY010082979">
    <property type="protein sequence ID" value="VEL26822.1"/>
    <property type="molecule type" value="Genomic_DNA"/>
</dbReference>
<name>A0A448X342_9PLAT</name>
<accession>A0A448X342</accession>
<feature type="non-terminal residue" evidence="2">
    <location>
        <position position="1"/>
    </location>
</feature>
<comment type="caution">
    <text evidence="2">The sequence shown here is derived from an EMBL/GenBank/DDBJ whole genome shotgun (WGS) entry which is preliminary data.</text>
</comment>
<gene>
    <name evidence="2" type="ORF">PXEA_LOCUS20262</name>
</gene>
<dbReference type="AlphaFoldDB" id="A0A448X342"/>
<evidence type="ECO:0000256" key="1">
    <source>
        <dbReference type="SAM" id="MobiDB-lite"/>
    </source>
</evidence>
<reference evidence="2" key="1">
    <citation type="submission" date="2018-11" db="EMBL/GenBank/DDBJ databases">
        <authorList>
            <consortium name="Pathogen Informatics"/>
        </authorList>
    </citation>
    <scope>NUCLEOTIDE SEQUENCE</scope>
</reference>
<keyword evidence="3" id="KW-1185">Reference proteome</keyword>
<evidence type="ECO:0000313" key="2">
    <source>
        <dbReference type="EMBL" id="VEL26822.1"/>
    </source>
</evidence>
<proteinExistence type="predicted"/>